<sequence>MWQSLAKFVIKNRIAFLLLLLLSTVLMGYYASKVKLSYEFSKAIPTDNQKYVDYQAFKKKFGDDGNLLVVGVTTQNLFTLSQFKSYQNLQTNLKKIPAVEDILSVPTALNLKKDSTTEKLTVVKIFADTITSQAQLDSAKAIFYSLPFYKDRLYNQATNSFLMAVKVNKEVLATKERTAVIAAIEAEIEKYKTASNVEVHTSGLPLIRTLIADRVKAEMKLFLLASLGLSVLILLLFFRSISTTLLSLAVVLIGVIFTVGTTYLCGYQITLLTALIPSLVVVIGIPNCIYFINKYHTSYLKDVDNPSPKERKNNALVAMVSKMGVVTLFCNITAAIGFVVFSFTKSEILQEFGVVAGISIMVIFFISFILLPSALSMLPVPSKNELKYLNNQLIEKALNRIEKWVFQYRKPVVVITVIVVLVAIAGVMKLKTVGYIVDDLPKKDRIYLDLKYFEKNFGGVMPLEIMVDTKKRRGLSGVKALSIFEKVDSLALFIGQQKEMTKPLSLAEGLKFAKQGFYEGDSANYLLPNTFDGAFVGEYLRPSKDTSNAKANNFSKTLRSFLDSGAQTTRISISMADVGTEALPVLLNKIEKRSNELFDSTYKVTLTGSSITFLEGSKFIINGLKESIAWAFVLIAFCMLFLFKSFRILFCSIIPNIVPLLVTAGIMGWVGVPLKPSTVLIFSVALGIAIDITIRFLVNYKQVLPENNGDVAMAVKSTIHQTGLSIIYTSLVLTAGFIIFCASSFGGTFALGWLTSVTLLTATVTNLVLLPVLIIFFAKGKNK</sequence>
<dbReference type="PANTHER" id="PTHR33406:SF12">
    <property type="entry name" value="BLR2997 PROTEIN"/>
    <property type="match status" value="1"/>
</dbReference>
<comment type="subcellular location">
    <subcellularLocation>
        <location evidence="1">Cell membrane</location>
        <topology evidence="1">Multi-pass membrane protein</topology>
    </subcellularLocation>
</comment>
<feature type="transmembrane region" description="Helical" evidence="6">
    <location>
        <begin position="352"/>
        <end position="378"/>
    </location>
</feature>
<accession>A0ABV8QUA7</accession>
<evidence type="ECO:0000256" key="3">
    <source>
        <dbReference type="ARBA" id="ARBA00022692"/>
    </source>
</evidence>
<evidence type="ECO:0000256" key="6">
    <source>
        <dbReference type="SAM" id="Phobius"/>
    </source>
</evidence>
<feature type="transmembrane region" description="Helical" evidence="6">
    <location>
        <begin position="627"/>
        <end position="643"/>
    </location>
</feature>
<protein>
    <submittedName>
        <fullName evidence="8">RND family transporter</fullName>
    </submittedName>
</protein>
<evidence type="ECO:0000256" key="1">
    <source>
        <dbReference type="ARBA" id="ARBA00004651"/>
    </source>
</evidence>
<dbReference type="InterPro" id="IPR050545">
    <property type="entry name" value="Mycobact_MmpL"/>
</dbReference>
<feature type="transmembrane region" description="Helical" evidence="6">
    <location>
        <begin position="726"/>
        <end position="745"/>
    </location>
</feature>
<reference evidence="9" key="1">
    <citation type="journal article" date="2019" name="Int. J. Syst. Evol. Microbiol.">
        <title>The Global Catalogue of Microorganisms (GCM) 10K type strain sequencing project: providing services to taxonomists for standard genome sequencing and annotation.</title>
        <authorList>
            <consortium name="The Broad Institute Genomics Platform"/>
            <consortium name="The Broad Institute Genome Sequencing Center for Infectious Disease"/>
            <person name="Wu L."/>
            <person name="Ma J."/>
        </authorList>
    </citation>
    <scope>NUCLEOTIDE SEQUENCE [LARGE SCALE GENOMIC DNA]</scope>
    <source>
        <strain evidence="9">CECT 8289</strain>
    </source>
</reference>
<feature type="transmembrane region" description="Helical" evidence="6">
    <location>
        <begin position="314"/>
        <end position="340"/>
    </location>
</feature>
<feature type="transmembrane region" description="Helical" evidence="6">
    <location>
        <begin position="412"/>
        <end position="430"/>
    </location>
</feature>
<keyword evidence="3 6" id="KW-0812">Transmembrane</keyword>
<dbReference type="SUPFAM" id="SSF82866">
    <property type="entry name" value="Multidrug efflux transporter AcrB transmembrane domain"/>
    <property type="match status" value="2"/>
</dbReference>
<dbReference type="Proteomes" id="UP001595907">
    <property type="component" value="Unassembled WGS sequence"/>
</dbReference>
<dbReference type="EMBL" id="JBHSCZ010000002">
    <property type="protein sequence ID" value="MFC4263230.1"/>
    <property type="molecule type" value="Genomic_DNA"/>
</dbReference>
<keyword evidence="5 6" id="KW-0472">Membrane</keyword>
<proteinExistence type="predicted"/>
<organism evidence="8 9">
    <name type="scientific">Ferruginibacter yonginensis</name>
    <dbReference type="NCBI Taxonomy" id="1310416"/>
    <lineage>
        <taxon>Bacteria</taxon>
        <taxon>Pseudomonadati</taxon>
        <taxon>Bacteroidota</taxon>
        <taxon>Chitinophagia</taxon>
        <taxon>Chitinophagales</taxon>
        <taxon>Chitinophagaceae</taxon>
        <taxon>Ferruginibacter</taxon>
    </lineage>
</organism>
<dbReference type="RefSeq" id="WP_379709514.1">
    <property type="nucleotide sequence ID" value="NZ_JBHSCZ010000002.1"/>
</dbReference>
<feature type="transmembrane region" description="Helical" evidence="6">
    <location>
        <begin position="751"/>
        <end position="778"/>
    </location>
</feature>
<feature type="transmembrane region" description="Helical" evidence="6">
    <location>
        <begin position="221"/>
        <end position="238"/>
    </location>
</feature>
<keyword evidence="2" id="KW-1003">Cell membrane</keyword>
<keyword evidence="9" id="KW-1185">Reference proteome</keyword>
<feature type="transmembrane region" description="Helical" evidence="6">
    <location>
        <begin position="269"/>
        <end position="293"/>
    </location>
</feature>
<evidence type="ECO:0000256" key="4">
    <source>
        <dbReference type="ARBA" id="ARBA00022989"/>
    </source>
</evidence>
<gene>
    <name evidence="8" type="ORF">ACFOWM_10100</name>
</gene>
<evidence type="ECO:0000256" key="5">
    <source>
        <dbReference type="ARBA" id="ARBA00023136"/>
    </source>
</evidence>
<evidence type="ECO:0000313" key="8">
    <source>
        <dbReference type="EMBL" id="MFC4263230.1"/>
    </source>
</evidence>
<dbReference type="Gene3D" id="1.20.1640.10">
    <property type="entry name" value="Multidrug efflux transporter AcrB transmembrane domain"/>
    <property type="match status" value="2"/>
</dbReference>
<keyword evidence="4 6" id="KW-1133">Transmembrane helix</keyword>
<dbReference type="PANTHER" id="PTHR33406">
    <property type="entry name" value="MEMBRANE PROTEIN MJ1562-RELATED"/>
    <property type="match status" value="1"/>
</dbReference>
<dbReference type="InterPro" id="IPR004869">
    <property type="entry name" value="MMPL_dom"/>
</dbReference>
<name>A0ABV8QUA7_9BACT</name>
<feature type="transmembrane region" description="Helical" evidence="6">
    <location>
        <begin position="678"/>
        <end position="698"/>
    </location>
</feature>
<evidence type="ECO:0000256" key="2">
    <source>
        <dbReference type="ARBA" id="ARBA00022475"/>
    </source>
</evidence>
<feature type="transmembrane region" description="Helical" evidence="6">
    <location>
        <begin position="650"/>
        <end position="672"/>
    </location>
</feature>
<dbReference type="PROSITE" id="PS50156">
    <property type="entry name" value="SSD"/>
    <property type="match status" value="1"/>
</dbReference>
<feature type="transmembrane region" description="Helical" evidence="6">
    <location>
        <begin position="245"/>
        <end position="263"/>
    </location>
</feature>
<evidence type="ECO:0000313" key="9">
    <source>
        <dbReference type="Proteomes" id="UP001595907"/>
    </source>
</evidence>
<dbReference type="Pfam" id="PF03176">
    <property type="entry name" value="MMPL"/>
    <property type="match status" value="2"/>
</dbReference>
<comment type="caution">
    <text evidence="8">The sequence shown here is derived from an EMBL/GenBank/DDBJ whole genome shotgun (WGS) entry which is preliminary data.</text>
</comment>
<dbReference type="InterPro" id="IPR000731">
    <property type="entry name" value="SSD"/>
</dbReference>
<evidence type="ECO:0000259" key="7">
    <source>
        <dbReference type="PROSITE" id="PS50156"/>
    </source>
</evidence>
<feature type="domain" description="SSD" evidence="7">
    <location>
        <begin position="245"/>
        <end position="377"/>
    </location>
</feature>